<comment type="caution">
    <text evidence="2">The sequence shown here is derived from an EMBL/GenBank/DDBJ whole genome shotgun (WGS) entry which is preliminary data.</text>
</comment>
<dbReference type="AlphaFoldDB" id="A0A918Y224"/>
<reference evidence="2" key="1">
    <citation type="journal article" date="2014" name="Int. J. Syst. Evol. Microbiol.">
        <title>Complete genome sequence of Corynebacterium casei LMG S-19264T (=DSM 44701T), isolated from a smear-ripened cheese.</title>
        <authorList>
            <consortium name="US DOE Joint Genome Institute (JGI-PGF)"/>
            <person name="Walter F."/>
            <person name="Albersmeier A."/>
            <person name="Kalinowski J."/>
            <person name="Ruckert C."/>
        </authorList>
    </citation>
    <scope>NUCLEOTIDE SEQUENCE</scope>
    <source>
        <strain evidence="2">JCM 4654</strain>
    </source>
</reference>
<evidence type="ECO:0000313" key="3">
    <source>
        <dbReference type="Proteomes" id="UP000608955"/>
    </source>
</evidence>
<reference evidence="2" key="2">
    <citation type="submission" date="2020-09" db="EMBL/GenBank/DDBJ databases">
        <authorList>
            <person name="Sun Q."/>
            <person name="Ohkuma M."/>
        </authorList>
    </citation>
    <scope>NUCLEOTIDE SEQUENCE</scope>
    <source>
        <strain evidence="2">JCM 4654</strain>
    </source>
</reference>
<dbReference type="Proteomes" id="UP000608955">
    <property type="component" value="Unassembled WGS sequence"/>
</dbReference>
<sequence length="65" mass="6569">MTQGGPNGPDGDPSAYSVPAAPGKDPAGRPCLTDFADGVMVFAGFTDLAGVRNFAGFTCFAEGDR</sequence>
<feature type="region of interest" description="Disordered" evidence="1">
    <location>
        <begin position="1"/>
        <end position="23"/>
    </location>
</feature>
<proteinExistence type="predicted"/>
<accession>A0A918Y224</accession>
<name>A0A918Y224_9ACTN</name>
<evidence type="ECO:0000313" key="2">
    <source>
        <dbReference type="EMBL" id="GHD88301.1"/>
    </source>
</evidence>
<organism evidence="2 3">
    <name type="scientific">Streptomyces naganishii JCM 4654</name>
    <dbReference type="NCBI Taxonomy" id="1306179"/>
    <lineage>
        <taxon>Bacteria</taxon>
        <taxon>Bacillati</taxon>
        <taxon>Actinomycetota</taxon>
        <taxon>Actinomycetes</taxon>
        <taxon>Kitasatosporales</taxon>
        <taxon>Streptomycetaceae</taxon>
        <taxon>Streptomyces</taxon>
    </lineage>
</organism>
<keyword evidence="3" id="KW-1185">Reference proteome</keyword>
<gene>
    <name evidence="2" type="ORF">GCM10010508_23790</name>
</gene>
<evidence type="ECO:0000256" key="1">
    <source>
        <dbReference type="SAM" id="MobiDB-lite"/>
    </source>
</evidence>
<protein>
    <submittedName>
        <fullName evidence="2">Uncharacterized protein</fullName>
    </submittedName>
</protein>
<dbReference type="EMBL" id="BMVF01000005">
    <property type="protein sequence ID" value="GHD88301.1"/>
    <property type="molecule type" value="Genomic_DNA"/>
</dbReference>